<dbReference type="EMBL" id="JANBVO010000001">
    <property type="protein sequence ID" value="KAJ9157262.1"/>
    <property type="molecule type" value="Genomic_DNA"/>
</dbReference>
<evidence type="ECO:0000313" key="2">
    <source>
        <dbReference type="Proteomes" id="UP001174694"/>
    </source>
</evidence>
<gene>
    <name evidence="1" type="ORF">NKR23_g346</name>
</gene>
<dbReference type="AlphaFoldDB" id="A0AA38RV50"/>
<evidence type="ECO:0000313" key="1">
    <source>
        <dbReference type="EMBL" id="KAJ9157262.1"/>
    </source>
</evidence>
<proteinExistence type="predicted"/>
<comment type="caution">
    <text evidence="1">The sequence shown here is derived from an EMBL/GenBank/DDBJ whole genome shotgun (WGS) entry which is preliminary data.</text>
</comment>
<accession>A0AA38RV50</accession>
<protein>
    <submittedName>
        <fullName evidence="1">Uncharacterized protein</fullName>
    </submittedName>
</protein>
<name>A0AA38RV50_9PEZI</name>
<reference evidence="1" key="1">
    <citation type="submission" date="2022-07" db="EMBL/GenBank/DDBJ databases">
        <title>Fungi with potential for degradation of polypropylene.</title>
        <authorList>
            <person name="Gostincar C."/>
        </authorList>
    </citation>
    <scope>NUCLEOTIDE SEQUENCE</scope>
    <source>
        <strain evidence="1">EXF-13308</strain>
    </source>
</reference>
<sequence length="94" mass="10807">MSASTPFTSIAKPIKMAQYIHNVFNTLVQHHEAHVEKNARLPACHWTPEKFPDVFDDEDEDDLPPMINLTTPEGETFYPTDFKNYARRNDSATL</sequence>
<organism evidence="1 2">
    <name type="scientific">Pleurostoma richardsiae</name>
    <dbReference type="NCBI Taxonomy" id="41990"/>
    <lineage>
        <taxon>Eukaryota</taxon>
        <taxon>Fungi</taxon>
        <taxon>Dikarya</taxon>
        <taxon>Ascomycota</taxon>
        <taxon>Pezizomycotina</taxon>
        <taxon>Sordariomycetes</taxon>
        <taxon>Sordariomycetidae</taxon>
        <taxon>Calosphaeriales</taxon>
        <taxon>Pleurostomataceae</taxon>
        <taxon>Pleurostoma</taxon>
    </lineage>
</organism>
<dbReference type="Proteomes" id="UP001174694">
    <property type="component" value="Unassembled WGS sequence"/>
</dbReference>
<keyword evidence="2" id="KW-1185">Reference proteome</keyword>